<dbReference type="OrthoDB" id="2112208at2"/>
<dbReference type="AlphaFoldDB" id="A0A285H246"/>
<organism evidence="2 3">
    <name type="scientific">Orenia metallireducens</name>
    <dbReference type="NCBI Taxonomy" id="1413210"/>
    <lineage>
        <taxon>Bacteria</taxon>
        <taxon>Bacillati</taxon>
        <taxon>Bacillota</taxon>
        <taxon>Clostridia</taxon>
        <taxon>Halanaerobiales</taxon>
        <taxon>Halobacteroidaceae</taxon>
        <taxon>Orenia</taxon>
    </lineage>
</organism>
<keyword evidence="3" id="KW-1185">Reference proteome</keyword>
<dbReference type="RefSeq" id="WP_097017843.1">
    <property type="nucleotide sequence ID" value="NZ_OBDZ01000012.1"/>
</dbReference>
<accession>A0A285H246</accession>
<reference evidence="3" key="1">
    <citation type="submission" date="2017-09" db="EMBL/GenBank/DDBJ databases">
        <authorList>
            <person name="Varghese N."/>
            <person name="Submissions S."/>
        </authorList>
    </citation>
    <scope>NUCLEOTIDE SEQUENCE [LARGE SCALE GENOMIC DNA]</scope>
    <source>
        <strain evidence="3">MSL47</strain>
    </source>
</reference>
<protein>
    <submittedName>
        <fullName evidence="2">Uncharacterized protein</fullName>
    </submittedName>
</protein>
<evidence type="ECO:0000256" key="1">
    <source>
        <dbReference type="SAM" id="MobiDB-lite"/>
    </source>
</evidence>
<dbReference type="EMBL" id="OBDZ01000012">
    <property type="protein sequence ID" value="SNY28826.1"/>
    <property type="molecule type" value="Genomic_DNA"/>
</dbReference>
<gene>
    <name evidence="2" type="ORF">SAMN06265827_11258</name>
</gene>
<name>A0A285H246_9FIRM</name>
<sequence length="101" mass="11253">MSEEVEIQGCDSRRGNSRRGGSCRDDLVRLLNKIKDTSEEVTIIIQSGEGCCEITGCICEIDECFVVLIDSNHVCVRSYILLDKICAIVHPAKGCKHRPRD</sequence>
<dbReference type="Proteomes" id="UP000219573">
    <property type="component" value="Unassembled WGS sequence"/>
</dbReference>
<evidence type="ECO:0000313" key="2">
    <source>
        <dbReference type="EMBL" id="SNY28826.1"/>
    </source>
</evidence>
<proteinExistence type="predicted"/>
<feature type="region of interest" description="Disordered" evidence="1">
    <location>
        <begin position="1"/>
        <end position="21"/>
    </location>
</feature>
<evidence type="ECO:0000313" key="3">
    <source>
        <dbReference type="Proteomes" id="UP000219573"/>
    </source>
</evidence>